<evidence type="ECO:0000313" key="1">
    <source>
        <dbReference type="Proteomes" id="UP000095282"/>
    </source>
</evidence>
<evidence type="ECO:0000313" key="2">
    <source>
        <dbReference type="WBParaSite" id="Csp11.Scaffold515.g2653.t1"/>
    </source>
</evidence>
<name>A0A1I7T5Q6_9PELO</name>
<reference evidence="2" key="1">
    <citation type="submission" date="2016-11" db="UniProtKB">
        <authorList>
            <consortium name="WormBaseParasite"/>
        </authorList>
    </citation>
    <scope>IDENTIFICATION</scope>
</reference>
<protein>
    <submittedName>
        <fullName evidence="2">DUF1394 domain-containing protein</fullName>
    </submittedName>
</protein>
<keyword evidence="1" id="KW-1185">Reference proteome</keyword>
<accession>A0A1I7T5Q6</accession>
<sequence length="111" mass="12427">MTGAPSPTESAAEVHRKAVLQVNPTLDALNDAFATFSHVVKARPSVTTRFLVEDLRELLISFVTTMTMQVNTGNVNGLVDHLQDAERMTQVVAQFTDLVRFQHERRGFRTE</sequence>
<proteinExistence type="predicted"/>
<dbReference type="eggNOG" id="ENOG502R25H">
    <property type="taxonomic scope" value="Eukaryota"/>
</dbReference>
<organism evidence="1 2">
    <name type="scientific">Caenorhabditis tropicalis</name>
    <dbReference type="NCBI Taxonomy" id="1561998"/>
    <lineage>
        <taxon>Eukaryota</taxon>
        <taxon>Metazoa</taxon>
        <taxon>Ecdysozoa</taxon>
        <taxon>Nematoda</taxon>
        <taxon>Chromadorea</taxon>
        <taxon>Rhabditida</taxon>
        <taxon>Rhabditina</taxon>
        <taxon>Rhabditomorpha</taxon>
        <taxon>Rhabditoidea</taxon>
        <taxon>Rhabditidae</taxon>
        <taxon>Peloderinae</taxon>
        <taxon>Caenorhabditis</taxon>
    </lineage>
</organism>
<dbReference type="Proteomes" id="UP000095282">
    <property type="component" value="Unplaced"/>
</dbReference>
<dbReference type="WBParaSite" id="Csp11.Scaffold515.g2653.t1">
    <property type="protein sequence ID" value="Csp11.Scaffold515.g2653.t1"/>
    <property type="gene ID" value="Csp11.Scaffold515.g2653"/>
</dbReference>
<dbReference type="AlphaFoldDB" id="A0A1I7T5Q6"/>
<dbReference type="STRING" id="1561998.A0A1I7T5Q6"/>